<proteinExistence type="predicted"/>
<feature type="domain" description="Zn(2)-C6 fungal-type" evidence="3">
    <location>
        <begin position="134"/>
        <end position="168"/>
    </location>
</feature>
<accession>A0A9P9DMK9</accession>
<dbReference type="GO" id="GO:0000981">
    <property type="term" value="F:DNA-binding transcription factor activity, RNA polymerase II-specific"/>
    <property type="evidence" value="ECO:0007669"/>
    <property type="project" value="InterPro"/>
</dbReference>
<organism evidence="4 5">
    <name type="scientific">Dendryphion nanum</name>
    <dbReference type="NCBI Taxonomy" id="256645"/>
    <lineage>
        <taxon>Eukaryota</taxon>
        <taxon>Fungi</taxon>
        <taxon>Dikarya</taxon>
        <taxon>Ascomycota</taxon>
        <taxon>Pezizomycotina</taxon>
        <taxon>Dothideomycetes</taxon>
        <taxon>Pleosporomycetidae</taxon>
        <taxon>Pleosporales</taxon>
        <taxon>Torulaceae</taxon>
        <taxon>Dendryphion</taxon>
    </lineage>
</organism>
<protein>
    <recommendedName>
        <fullName evidence="3">Zn(2)-C6 fungal-type domain-containing protein</fullName>
    </recommendedName>
</protein>
<evidence type="ECO:0000259" key="3">
    <source>
        <dbReference type="PROSITE" id="PS50048"/>
    </source>
</evidence>
<evidence type="ECO:0000313" key="5">
    <source>
        <dbReference type="Proteomes" id="UP000700596"/>
    </source>
</evidence>
<feature type="compositionally biased region" description="Polar residues" evidence="2">
    <location>
        <begin position="286"/>
        <end position="319"/>
    </location>
</feature>
<feature type="compositionally biased region" description="Basic residues" evidence="2">
    <location>
        <begin position="77"/>
        <end position="86"/>
    </location>
</feature>
<dbReference type="SUPFAM" id="SSF57701">
    <property type="entry name" value="Zn2/Cys6 DNA-binding domain"/>
    <property type="match status" value="1"/>
</dbReference>
<feature type="region of interest" description="Disordered" evidence="2">
    <location>
        <begin position="172"/>
        <end position="262"/>
    </location>
</feature>
<reference evidence="4" key="1">
    <citation type="journal article" date="2021" name="Nat. Commun.">
        <title>Genetic determinants of endophytism in the Arabidopsis root mycobiome.</title>
        <authorList>
            <person name="Mesny F."/>
            <person name="Miyauchi S."/>
            <person name="Thiergart T."/>
            <person name="Pickel B."/>
            <person name="Atanasova L."/>
            <person name="Karlsson M."/>
            <person name="Huettel B."/>
            <person name="Barry K.W."/>
            <person name="Haridas S."/>
            <person name="Chen C."/>
            <person name="Bauer D."/>
            <person name="Andreopoulos W."/>
            <person name="Pangilinan J."/>
            <person name="LaButti K."/>
            <person name="Riley R."/>
            <person name="Lipzen A."/>
            <person name="Clum A."/>
            <person name="Drula E."/>
            <person name="Henrissat B."/>
            <person name="Kohler A."/>
            <person name="Grigoriev I.V."/>
            <person name="Martin F.M."/>
            <person name="Hacquard S."/>
        </authorList>
    </citation>
    <scope>NUCLEOTIDE SEQUENCE</scope>
    <source>
        <strain evidence="4">MPI-CAGE-CH-0243</strain>
    </source>
</reference>
<dbReference type="EMBL" id="JAGMWT010000009">
    <property type="protein sequence ID" value="KAH7122290.1"/>
    <property type="molecule type" value="Genomic_DNA"/>
</dbReference>
<dbReference type="Proteomes" id="UP000700596">
    <property type="component" value="Unassembled WGS sequence"/>
</dbReference>
<feature type="compositionally biased region" description="Polar residues" evidence="2">
    <location>
        <begin position="65"/>
        <end position="74"/>
    </location>
</feature>
<feature type="region of interest" description="Disordered" evidence="2">
    <location>
        <begin position="277"/>
        <end position="337"/>
    </location>
</feature>
<dbReference type="GO" id="GO:0008270">
    <property type="term" value="F:zinc ion binding"/>
    <property type="evidence" value="ECO:0007669"/>
    <property type="project" value="InterPro"/>
</dbReference>
<dbReference type="InterPro" id="IPR001138">
    <property type="entry name" value="Zn2Cys6_DnaBD"/>
</dbReference>
<gene>
    <name evidence="4" type="ORF">B0J11DRAFT_550976</name>
</gene>
<dbReference type="OrthoDB" id="4150019at2759"/>
<keyword evidence="5" id="KW-1185">Reference proteome</keyword>
<evidence type="ECO:0000313" key="4">
    <source>
        <dbReference type="EMBL" id="KAH7122290.1"/>
    </source>
</evidence>
<dbReference type="SMART" id="SM00066">
    <property type="entry name" value="GAL4"/>
    <property type="match status" value="1"/>
</dbReference>
<evidence type="ECO:0000256" key="2">
    <source>
        <dbReference type="SAM" id="MobiDB-lite"/>
    </source>
</evidence>
<dbReference type="InterPro" id="IPR036864">
    <property type="entry name" value="Zn2-C6_fun-type_DNA-bd_sf"/>
</dbReference>
<dbReference type="CDD" id="cd00067">
    <property type="entry name" value="GAL4"/>
    <property type="match status" value="1"/>
</dbReference>
<dbReference type="Pfam" id="PF00172">
    <property type="entry name" value="Zn_clus"/>
    <property type="match status" value="1"/>
</dbReference>
<comment type="caution">
    <text evidence="4">The sequence shown here is derived from an EMBL/GenBank/DDBJ whole genome shotgun (WGS) entry which is preliminary data.</text>
</comment>
<evidence type="ECO:0000256" key="1">
    <source>
        <dbReference type="ARBA" id="ARBA00023242"/>
    </source>
</evidence>
<sequence length="472" mass="51057">MAVGVDHRSEKVVSNLDHPLLLTSVKNAMSYNSLAHTPGVAPPMKKTNTSIHSSDITPIILDPSISGQTTSPSPLHQAHKKRRASKSSKIQTDIRRSSSTPHMRNLALQNSGELSPTAQDKRRNKLGYHRTSVACGHCRRRKIRCLVAPDDIQGRCANCIRLKKECNFYPVEQNPEGQRPQSGVPKDPSIGAPDSSTTSSPRHPPSVSGEKVDEFRPPFHGSATTPTSRYGAPPDVDVDSVSLPHSSGMQAQHPPYAYPPPLETHWHTPGYLPSSSIAETSPSSSVYWQPSPSTANSTYGSDSNVSGGRTPATVSTTSYGGPHESWPHPGMQPPTRSMSYGNIEGLPQQYPNAGLGIQSEYPRRTSPYPYPSAIDTNQPNSHTTTLGSNATAPLSAPILPNQQFNYPPTWNPYGGMQNAGHEVPMQPRAMSAQWYGEPGQLDQVQEEGGPHGAYNHHGMAHHGLPPHFYSGA</sequence>
<dbReference type="Gene3D" id="4.10.240.10">
    <property type="entry name" value="Zn(2)-C6 fungal-type DNA-binding domain"/>
    <property type="match status" value="1"/>
</dbReference>
<dbReference type="PROSITE" id="PS50048">
    <property type="entry name" value="ZN2_CY6_FUNGAL_2"/>
    <property type="match status" value="1"/>
</dbReference>
<feature type="region of interest" description="Disordered" evidence="2">
    <location>
        <begin position="59"/>
        <end position="125"/>
    </location>
</feature>
<feature type="compositionally biased region" description="Polar residues" evidence="2">
    <location>
        <begin position="97"/>
        <end position="118"/>
    </location>
</feature>
<name>A0A9P9DMK9_9PLEO</name>
<feature type="compositionally biased region" description="Low complexity" evidence="2">
    <location>
        <begin position="193"/>
        <end position="208"/>
    </location>
</feature>
<keyword evidence="1" id="KW-0539">Nucleus</keyword>
<dbReference type="AlphaFoldDB" id="A0A9P9DMK9"/>
<dbReference type="PROSITE" id="PS00463">
    <property type="entry name" value="ZN2_CY6_FUNGAL_1"/>
    <property type="match status" value="1"/>
</dbReference>